<dbReference type="EMBL" id="JAFNEN010000116">
    <property type="protein sequence ID" value="KAG8193663.1"/>
    <property type="molecule type" value="Genomic_DNA"/>
</dbReference>
<keyword evidence="3" id="KW-1185">Reference proteome</keyword>
<accession>A0AAV6VCN1</accession>
<reference evidence="2 3" key="1">
    <citation type="journal article" date="2022" name="Nat. Ecol. Evol.">
        <title>A masculinizing supergene underlies an exaggerated male reproductive morph in a spider.</title>
        <authorList>
            <person name="Hendrickx F."/>
            <person name="De Corte Z."/>
            <person name="Sonet G."/>
            <person name="Van Belleghem S.M."/>
            <person name="Kostlbacher S."/>
            <person name="Vangestel C."/>
        </authorList>
    </citation>
    <scope>NUCLEOTIDE SEQUENCE [LARGE SCALE GENOMIC DNA]</scope>
    <source>
        <strain evidence="2">W744_W776</strain>
    </source>
</reference>
<dbReference type="Gene3D" id="2.60.40.10">
    <property type="entry name" value="Immunoglobulins"/>
    <property type="match status" value="2"/>
</dbReference>
<comment type="caution">
    <text evidence="2">The sequence shown here is derived from an EMBL/GenBank/DDBJ whole genome shotgun (WGS) entry which is preliminary data.</text>
</comment>
<dbReference type="InterPro" id="IPR007110">
    <property type="entry name" value="Ig-like_dom"/>
</dbReference>
<sequence length="224" mass="25877">MRYLDVYLLQLAVIHGVSCLRLKHLRIPPSNPSGRDAVLTCEYDLENEVLYSVKWFHNDQEFYRFAPREEPDTMFFPSNGIKIDLRYTNNTSVVLRDLELRTTGMYRCEVSADAPFFRTVTAEAFMIVGDFYGRGNSIWVIHVWIGLFFTIVWYNEYVSCGIQSFSLAPTDTEVIEGHDITLPCQVAHQKGAVQWSKGGILLDQHIYLLRLESLLSNRLKLLPF</sequence>
<dbReference type="PANTHER" id="PTHR21261">
    <property type="entry name" value="BEAT PROTEIN"/>
    <property type="match status" value="1"/>
</dbReference>
<organism evidence="2 3">
    <name type="scientific">Oedothorax gibbosus</name>
    <dbReference type="NCBI Taxonomy" id="931172"/>
    <lineage>
        <taxon>Eukaryota</taxon>
        <taxon>Metazoa</taxon>
        <taxon>Ecdysozoa</taxon>
        <taxon>Arthropoda</taxon>
        <taxon>Chelicerata</taxon>
        <taxon>Arachnida</taxon>
        <taxon>Araneae</taxon>
        <taxon>Araneomorphae</taxon>
        <taxon>Entelegynae</taxon>
        <taxon>Araneoidea</taxon>
        <taxon>Linyphiidae</taxon>
        <taxon>Erigoninae</taxon>
        <taxon>Oedothorax</taxon>
    </lineage>
</organism>
<dbReference type="SUPFAM" id="SSF48726">
    <property type="entry name" value="Immunoglobulin"/>
    <property type="match status" value="2"/>
</dbReference>
<evidence type="ECO:0000313" key="3">
    <source>
        <dbReference type="Proteomes" id="UP000827092"/>
    </source>
</evidence>
<protein>
    <recommendedName>
        <fullName evidence="1">Ig-like domain-containing protein</fullName>
    </recommendedName>
</protein>
<dbReference type="AlphaFoldDB" id="A0AAV6VCN1"/>
<dbReference type="InterPro" id="IPR013151">
    <property type="entry name" value="Immunoglobulin_dom"/>
</dbReference>
<dbReference type="InterPro" id="IPR036179">
    <property type="entry name" value="Ig-like_dom_sf"/>
</dbReference>
<dbReference type="Pfam" id="PF00047">
    <property type="entry name" value="ig"/>
    <property type="match status" value="1"/>
</dbReference>
<name>A0AAV6VCN1_9ARAC</name>
<dbReference type="Proteomes" id="UP000827092">
    <property type="component" value="Unassembled WGS sequence"/>
</dbReference>
<feature type="domain" description="Ig-like" evidence="1">
    <location>
        <begin position="34"/>
        <end position="121"/>
    </location>
</feature>
<evidence type="ECO:0000259" key="1">
    <source>
        <dbReference type="PROSITE" id="PS50835"/>
    </source>
</evidence>
<dbReference type="PANTHER" id="PTHR21261:SF15">
    <property type="entry name" value="BEATEN PATH IIIA, ISOFORM D-RELATED"/>
    <property type="match status" value="1"/>
</dbReference>
<dbReference type="FunFam" id="2.60.40.10:FF:000437">
    <property type="entry name" value="Beat-IIIc, isoform A"/>
    <property type="match status" value="1"/>
</dbReference>
<dbReference type="InterPro" id="IPR013783">
    <property type="entry name" value="Ig-like_fold"/>
</dbReference>
<evidence type="ECO:0000313" key="2">
    <source>
        <dbReference type="EMBL" id="KAG8193663.1"/>
    </source>
</evidence>
<gene>
    <name evidence="2" type="ORF">JTE90_024026</name>
</gene>
<proteinExistence type="predicted"/>
<dbReference type="PROSITE" id="PS50835">
    <property type="entry name" value="IG_LIKE"/>
    <property type="match status" value="1"/>
</dbReference>